<dbReference type="KEGG" id="shun:DWB77_04039"/>
<protein>
    <submittedName>
        <fullName evidence="1">Uncharacterized protein</fullName>
    </submittedName>
</protein>
<dbReference type="AlphaFoldDB" id="A0A387HM05"/>
<sequence>MAIPQLPPVVPASCPLCEGGLETVELRMTNAATAHLIAKFYRPEKMFASKSYVMASACRECGHVLMFLENRGILAPKG</sequence>
<dbReference type="EMBL" id="CP032698">
    <property type="protein sequence ID" value="AYG81872.1"/>
    <property type="molecule type" value="Genomic_DNA"/>
</dbReference>
<dbReference type="Proteomes" id="UP000271554">
    <property type="component" value="Chromosome"/>
</dbReference>
<name>A0A387HM05_9ACTN</name>
<gene>
    <name evidence="1" type="ORF">DWB77_04039</name>
</gene>
<reference evidence="1 2" key="1">
    <citation type="submission" date="2018-10" db="EMBL/GenBank/DDBJ databases">
        <title>Relationship between Morphology and Antimicrobial Activity in Streptomyces.</title>
        <authorList>
            <person name="Kang H.J."/>
            <person name="Kim S.B."/>
        </authorList>
    </citation>
    <scope>NUCLEOTIDE SEQUENCE [LARGE SCALE GENOMIC DNA]</scope>
    <source>
        <strain evidence="1 2">BH38</strain>
    </source>
</reference>
<organism evidence="1 2">
    <name type="scientific">Streptomyces hundungensis</name>
    <dbReference type="NCBI Taxonomy" id="1077946"/>
    <lineage>
        <taxon>Bacteria</taxon>
        <taxon>Bacillati</taxon>
        <taxon>Actinomycetota</taxon>
        <taxon>Actinomycetes</taxon>
        <taxon>Kitasatosporales</taxon>
        <taxon>Streptomycetaceae</taxon>
        <taxon>Streptomyces</taxon>
    </lineage>
</organism>
<keyword evidence="2" id="KW-1185">Reference proteome</keyword>
<evidence type="ECO:0000313" key="2">
    <source>
        <dbReference type="Proteomes" id="UP000271554"/>
    </source>
</evidence>
<evidence type="ECO:0000313" key="1">
    <source>
        <dbReference type="EMBL" id="AYG81872.1"/>
    </source>
</evidence>
<proteinExistence type="predicted"/>
<accession>A0A387HM05</accession>